<proteinExistence type="inferred from homology"/>
<name>A0AAD7DC85_MYCRO</name>
<evidence type="ECO:0000313" key="3">
    <source>
        <dbReference type="EMBL" id="KAJ7687864.1"/>
    </source>
</evidence>
<comment type="similarity">
    <text evidence="2">Belongs to the NAD(P)-dependent epimerase/dehydratase family. Dihydroflavonol-4-reductase subfamily.</text>
</comment>
<accession>A0AAD7DC85</accession>
<dbReference type="PANTHER" id="PTHR10366">
    <property type="entry name" value="NAD DEPENDENT EPIMERASE/DEHYDRATASE"/>
    <property type="match status" value="1"/>
</dbReference>
<evidence type="ECO:0008006" key="5">
    <source>
        <dbReference type="Google" id="ProtNLM"/>
    </source>
</evidence>
<sequence>MAELIFITDVSGFLGSRVVLQLLEKAIMFGIGVALTSNFNSAARGAKADNLKSIYASYGDRFETVKITDIAHDKFPEALVGVDAIIHLVSPLPEQLEPAALLAVCIPSQYEYKGSNRFIQQTAIDGTPNTVVQAEKAEIKRIVVTSSIASVIEVALTAGIDKMATYTASKKFTEIALPPFFLGPFTPYFLIPALDLGAISTDLMVYNYLFPDGVFPSTTTYIDVRDVAQAPYSKRCTRRANSGMLAVMNHTWNWATKSWSRRLRLDIKRTKFNSILEPNRADS</sequence>
<keyword evidence="1" id="KW-0560">Oxidoreductase</keyword>
<comment type="caution">
    <text evidence="3">The sequence shown here is derived from an EMBL/GenBank/DDBJ whole genome shotgun (WGS) entry which is preliminary data.</text>
</comment>
<dbReference type="GO" id="GO:0016616">
    <property type="term" value="F:oxidoreductase activity, acting on the CH-OH group of donors, NAD or NADP as acceptor"/>
    <property type="evidence" value="ECO:0007669"/>
    <property type="project" value="TreeGrafter"/>
</dbReference>
<organism evidence="3 4">
    <name type="scientific">Mycena rosella</name>
    <name type="common">Pink bonnet</name>
    <name type="synonym">Agaricus rosellus</name>
    <dbReference type="NCBI Taxonomy" id="1033263"/>
    <lineage>
        <taxon>Eukaryota</taxon>
        <taxon>Fungi</taxon>
        <taxon>Dikarya</taxon>
        <taxon>Basidiomycota</taxon>
        <taxon>Agaricomycotina</taxon>
        <taxon>Agaricomycetes</taxon>
        <taxon>Agaricomycetidae</taxon>
        <taxon>Agaricales</taxon>
        <taxon>Marasmiineae</taxon>
        <taxon>Mycenaceae</taxon>
        <taxon>Mycena</taxon>
    </lineage>
</organism>
<keyword evidence="4" id="KW-1185">Reference proteome</keyword>
<dbReference type="EMBL" id="JARKIE010000084">
    <property type="protein sequence ID" value="KAJ7687864.1"/>
    <property type="molecule type" value="Genomic_DNA"/>
</dbReference>
<protein>
    <recommendedName>
        <fullName evidence="5">NAD-dependent epimerase/dehydratase domain-containing protein</fullName>
    </recommendedName>
</protein>
<evidence type="ECO:0000313" key="4">
    <source>
        <dbReference type="Proteomes" id="UP001221757"/>
    </source>
</evidence>
<dbReference type="PANTHER" id="PTHR10366:SF564">
    <property type="entry name" value="STEROL-4-ALPHA-CARBOXYLATE 3-DEHYDROGENASE, DECARBOXYLATING"/>
    <property type="match status" value="1"/>
</dbReference>
<dbReference type="InterPro" id="IPR050425">
    <property type="entry name" value="NAD(P)_dehydrat-like"/>
</dbReference>
<reference evidence="3" key="1">
    <citation type="submission" date="2023-03" db="EMBL/GenBank/DDBJ databases">
        <title>Massive genome expansion in bonnet fungi (Mycena s.s.) driven by repeated elements and novel gene families across ecological guilds.</title>
        <authorList>
            <consortium name="Lawrence Berkeley National Laboratory"/>
            <person name="Harder C.B."/>
            <person name="Miyauchi S."/>
            <person name="Viragh M."/>
            <person name="Kuo A."/>
            <person name="Thoen E."/>
            <person name="Andreopoulos B."/>
            <person name="Lu D."/>
            <person name="Skrede I."/>
            <person name="Drula E."/>
            <person name="Henrissat B."/>
            <person name="Morin E."/>
            <person name="Kohler A."/>
            <person name="Barry K."/>
            <person name="LaButti K."/>
            <person name="Morin E."/>
            <person name="Salamov A."/>
            <person name="Lipzen A."/>
            <person name="Mereny Z."/>
            <person name="Hegedus B."/>
            <person name="Baldrian P."/>
            <person name="Stursova M."/>
            <person name="Weitz H."/>
            <person name="Taylor A."/>
            <person name="Grigoriev I.V."/>
            <person name="Nagy L.G."/>
            <person name="Martin F."/>
            <person name="Kauserud H."/>
        </authorList>
    </citation>
    <scope>NUCLEOTIDE SEQUENCE</scope>
    <source>
        <strain evidence="3">CBHHK067</strain>
    </source>
</reference>
<evidence type="ECO:0000256" key="1">
    <source>
        <dbReference type="ARBA" id="ARBA00023002"/>
    </source>
</evidence>
<gene>
    <name evidence="3" type="ORF">B0H17DRAFT_1300030</name>
</gene>
<dbReference type="SUPFAM" id="SSF51735">
    <property type="entry name" value="NAD(P)-binding Rossmann-fold domains"/>
    <property type="match status" value="1"/>
</dbReference>
<dbReference type="Gene3D" id="3.40.50.720">
    <property type="entry name" value="NAD(P)-binding Rossmann-like Domain"/>
    <property type="match status" value="1"/>
</dbReference>
<dbReference type="Proteomes" id="UP001221757">
    <property type="component" value="Unassembled WGS sequence"/>
</dbReference>
<dbReference type="InterPro" id="IPR036291">
    <property type="entry name" value="NAD(P)-bd_dom_sf"/>
</dbReference>
<dbReference type="AlphaFoldDB" id="A0AAD7DC85"/>
<evidence type="ECO:0000256" key="2">
    <source>
        <dbReference type="ARBA" id="ARBA00023445"/>
    </source>
</evidence>